<dbReference type="AlphaFoldDB" id="A0A5C6TSB9"/>
<organism evidence="3 4">
    <name type="scientific">Allosphingosinicella ginsenosidimutans</name>
    <dbReference type="NCBI Taxonomy" id="1176539"/>
    <lineage>
        <taxon>Bacteria</taxon>
        <taxon>Pseudomonadati</taxon>
        <taxon>Pseudomonadota</taxon>
        <taxon>Alphaproteobacteria</taxon>
        <taxon>Sphingomonadales</taxon>
        <taxon>Sphingomonadaceae</taxon>
        <taxon>Allosphingosinicella</taxon>
    </lineage>
</organism>
<gene>
    <name evidence="3" type="ORF">FRZ32_04045</name>
</gene>
<feature type="chain" id="PRO_5023113083" evidence="1">
    <location>
        <begin position="20"/>
        <end position="322"/>
    </location>
</feature>
<keyword evidence="1" id="KW-0732">Signal</keyword>
<dbReference type="InterPro" id="IPR022742">
    <property type="entry name" value="Hydrolase_4"/>
</dbReference>
<dbReference type="InterPro" id="IPR029058">
    <property type="entry name" value="AB_hydrolase_fold"/>
</dbReference>
<feature type="signal peptide" evidence="1">
    <location>
        <begin position="1"/>
        <end position="19"/>
    </location>
</feature>
<dbReference type="Pfam" id="PF12146">
    <property type="entry name" value="Hydrolase_4"/>
    <property type="match status" value="1"/>
</dbReference>
<reference evidence="3 4" key="1">
    <citation type="journal article" date="2015" name="J. Microbiol.">
        <title>Sphingosinicella ginsenosidimutans sp. nov., with ginsenoside converting activity.</title>
        <authorList>
            <person name="Kim J.K."/>
            <person name="Kang M.S."/>
            <person name="Park S.C."/>
            <person name="Kim K.M."/>
            <person name="Choi K."/>
            <person name="Yoon M.H."/>
            <person name="Im W.T."/>
        </authorList>
    </citation>
    <scope>NUCLEOTIDE SEQUENCE [LARGE SCALE GENOMIC DNA]</scope>
    <source>
        <strain evidence="3 4">BS-11</strain>
    </source>
</reference>
<dbReference type="Gene3D" id="3.40.50.1820">
    <property type="entry name" value="alpha/beta hydrolase"/>
    <property type="match status" value="1"/>
</dbReference>
<dbReference type="RefSeq" id="WP_147042298.1">
    <property type="nucleotide sequence ID" value="NZ_BAABIR010000002.1"/>
</dbReference>
<dbReference type="Proteomes" id="UP000321249">
    <property type="component" value="Unassembled WGS sequence"/>
</dbReference>
<evidence type="ECO:0000259" key="2">
    <source>
        <dbReference type="Pfam" id="PF12146"/>
    </source>
</evidence>
<dbReference type="PANTHER" id="PTHR43265">
    <property type="entry name" value="ESTERASE ESTD"/>
    <property type="match status" value="1"/>
</dbReference>
<dbReference type="SUPFAM" id="SSF53474">
    <property type="entry name" value="alpha/beta-Hydrolases"/>
    <property type="match status" value="1"/>
</dbReference>
<sequence>MIRIAVPLLVAALAAAAPAQPPAPQASEIAIGPEGHQLRGTLLTAPAPAANARPVLILAGSGPTDRDGNSPMGIRAAPYRLVAEALAQRGITSLRVDKRGIAASAAAAPREEDLRIRTYADDARAWARELKARTGARCVWMLGHSEGALHALMAAQDNPDICGLVLVSPAGRRFGDIIRAQLTANPNAAGIRPEAFRILAELEAGRTVPEAGMNPELLPLFRASVQPYVISMLAVDPPALARSFAGPIEIVQGTTDLQTSVADAQAIQSARPGITLRLIDGMNHVLKVATSDRQENFGTYANPDLPLAPGVVDAIAGFMLSR</sequence>
<accession>A0A5C6TSB9</accession>
<protein>
    <submittedName>
        <fullName evidence="3">Lysophospholipase</fullName>
    </submittedName>
</protein>
<proteinExistence type="predicted"/>
<dbReference type="GO" id="GO:0052689">
    <property type="term" value="F:carboxylic ester hydrolase activity"/>
    <property type="evidence" value="ECO:0007669"/>
    <property type="project" value="TreeGrafter"/>
</dbReference>
<dbReference type="OrthoDB" id="9801400at2"/>
<dbReference type="EMBL" id="VOQQ01000001">
    <property type="protein sequence ID" value="TXC62911.1"/>
    <property type="molecule type" value="Genomic_DNA"/>
</dbReference>
<comment type="caution">
    <text evidence="3">The sequence shown here is derived from an EMBL/GenBank/DDBJ whole genome shotgun (WGS) entry which is preliminary data.</text>
</comment>
<name>A0A5C6TSB9_9SPHN</name>
<keyword evidence="4" id="KW-1185">Reference proteome</keyword>
<feature type="domain" description="Serine aminopeptidase S33" evidence="2">
    <location>
        <begin position="78"/>
        <end position="172"/>
    </location>
</feature>
<evidence type="ECO:0000313" key="4">
    <source>
        <dbReference type="Proteomes" id="UP000321249"/>
    </source>
</evidence>
<dbReference type="InterPro" id="IPR053145">
    <property type="entry name" value="AB_hydrolase_Est10"/>
</dbReference>
<evidence type="ECO:0000313" key="3">
    <source>
        <dbReference type="EMBL" id="TXC62911.1"/>
    </source>
</evidence>
<dbReference type="PANTHER" id="PTHR43265:SF1">
    <property type="entry name" value="ESTERASE ESTD"/>
    <property type="match status" value="1"/>
</dbReference>
<evidence type="ECO:0000256" key="1">
    <source>
        <dbReference type="SAM" id="SignalP"/>
    </source>
</evidence>